<evidence type="ECO:0000313" key="7">
    <source>
        <dbReference type="EMBL" id="AYO29460.1"/>
    </source>
</evidence>
<keyword evidence="3" id="KW-0731">Sigma factor</keyword>
<evidence type="ECO:0000256" key="2">
    <source>
        <dbReference type="ARBA" id="ARBA00023015"/>
    </source>
</evidence>
<evidence type="ECO:0000259" key="6">
    <source>
        <dbReference type="Pfam" id="PF08281"/>
    </source>
</evidence>
<dbReference type="Pfam" id="PF04542">
    <property type="entry name" value="Sigma70_r2"/>
    <property type="match status" value="1"/>
</dbReference>
<keyword evidence="4" id="KW-0804">Transcription</keyword>
<dbReference type="NCBIfam" id="TIGR02937">
    <property type="entry name" value="sigma70-ECF"/>
    <property type="match status" value="1"/>
</dbReference>
<dbReference type="PANTHER" id="PTHR43133">
    <property type="entry name" value="RNA POLYMERASE ECF-TYPE SIGMA FACTO"/>
    <property type="match status" value="1"/>
</dbReference>
<comment type="similarity">
    <text evidence="1">Belongs to the sigma-70 factor family. ECF subfamily.</text>
</comment>
<dbReference type="SUPFAM" id="SSF88946">
    <property type="entry name" value="Sigma2 domain of RNA polymerase sigma factors"/>
    <property type="match status" value="1"/>
</dbReference>
<dbReference type="SUPFAM" id="SSF88659">
    <property type="entry name" value="Sigma3 and sigma4 domains of RNA polymerase sigma factors"/>
    <property type="match status" value="1"/>
</dbReference>
<name>A0A3G2R206_9FIRM</name>
<proteinExistence type="inferred from homology"/>
<dbReference type="Pfam" id="PF08281">
    <property type="entry name" value="Sigma70_r4_2"/>
    <property type="match status" value="1"/>
</dbReference>
<dbReference type="InterPro" id="IPR013325">
    <property type="entry name" value="RNA_pol_sigma_r2"/>
</dbReference>
<dbReference type="InterPro" id="IPR014284">
    <property type="entry name" value="RNA_pol_sigma-70_dom"/>
</dbReference>
<dbReference type="GO" id="GO:0006352">
    <property type="term" value="P:DNA-templated transcription initiation"/>
    <property type="evidence" value="ECO:0007669"/>
    <property type="project" value="InterPro"/>
</dbReference>
<evidence type="ECO:0000256" key="3">
    <source>
        <dbReference type="ARBA" id="ARBA00023082"/>
    </source>
</evidence>
<evidence type="ECO:0000313" key="8">
    <source>
        <dbReference type="Proteomes" id="UP000280960"/>
    </source>
</evidence>
<feature type="domain" description="RNA polymerase sigma factor 70 region 4 type 2" evidence="6">
    <location>
        <begin position="120"/>
        <end position="157"/>
    </location>
</feature>
<evidence type="ECO:0000259" key="5">
    <source>
        <dbReference type="Pfam" id="PF04542"/>
    </source>
</evidence>
<accession>A0A3G2R206</accession>
<feature type="domain" description="RNA polymerase sigma-70 region 2" evidence="5">
    <location>
        <begin position="24"/>
        <end position="90"/>
    </location>
</feature>
<dbReference type="Gene3D" id="1.10.10.10">
    <property type="entry name" value="Winged helix-like DNA-binding domain superfamily/Winged helix DNA-binding domain"/>
    <property type="match status" value="1"/>
</dbReference>
<dbReference type="KEGG" id="bacg:D2962_01510"/>
<organism evidence="7 8">
    <name type="scientific">Biomaibacter acetigenes</name>
    <dbReference type="NCBI Taxonomy" id="2316383"/>
    <lineage>
        <taxon>Bacteria</taxon>
        <taxon>Bacillati</taxon>
        <taxon>Bacillota</taxon>
        <taxon>Clostridia</taxon>
        <taxon>Thermosediminibacterales</taxon>
        <taxon>Tepidanaerobacteraceae</taxon>
        <taxon>Biomaibacter</taxon>
    </lineage>
</organism>
<dbReference type="EMBL" id="CP033169">
    <property type="protein sequence ID" value="AYO29460.1"/>
    <property type="molecule type" value="Genomic_DNA"/>
</dbReference>
<dbReference type="AlphaFoldDB" id="A0A3G2R206"/>
<dbReference type="InterPro" id="IPR007627">
    <property type="entry name" value="RNA_pol_sigma70_r2"/>
</dbReference>
<evidence type="ECO:0000256" key="1">
    <source>
        <dbReference type="ARBA" id="ARBA00010641"/>
    </source>
</evidence>
<reference evidence="7 8" key="1">
    <citation type="submission" date="2018-10" db="EMBL/GenBank/DDBJ databases">
        <authorList>
            <person name="Zhang X."/>
        </authorList>
    </citation>
    <scope>NUCLEOTIDE SEQUENCE [LARGE SCALE GENOMIC DNA]</scope>
    <source>
        <strain evidence="7 8">SK-G1</strain>
    </source>
</reference>
<dbReference type="Gene3D" id="1.10.1740.10">
    <property type="match status" value="1"/>
</dbReference>
<dbReference type="PANTHER" id="PTHR43133:SF51">
    <property type="entry name" value="RNA POLYMERASE SIGMA FACTOR"/>
    <property type="match status" value="1"/>
</dbReference>
<gene>
    <name evidence="7" type="ORF">D2962_01510</name>
</gene>
<dbReference type="InterPro" id="IPR036388">
    <property type="entry name" value="WH-like_DNA-bd_sf"/>
</dbReference>
<dbReference type="GO" id="GO:0016987">
    <property type="term" value="F:sigma factor activity"/>
    <property type="evidence" value="ECO:0007669"/>
    <property type="project" value="UniProtKB-KW"/>
</dbReference>
<evidence type="ECO:0000256" key="4">
    <source>
        <dbReference type="ARBA" id="ARBA00023163"/>
    </source>
</evidence>
<dbReference type="InterPro" id="IPR013249">
    <property type="entry name" value="RNA_pol_sigma70_r4_t2"/>
</dbReference>
<dbReference type="InterPro" id="IPR013324">
    <property type="entry name" value="RNA_pol_sigma_r3/r4-like"/>
</dbReference>
<dbReference type="InterPro" id="IPR039425">
    <property type="entry name" value="RNA_pol_sigma-70-like"/>
</dbReference>
<dbReference type="CDD" id="cd06171">
    <property type="entry name" value="Sigma70_r4"/>
    <property type="match status" value="1"/>
</dbReference>
<sequence>MDMQGKIVRGDRILENSDLFEMLYDKYFDKIYKSTCLITLNDSIAEDAVQEAFISAFNNFEKLRDIKKFHAWVAVIASNKAIDMIRKNSRIYPSDQIDNLQEKYSFEDPLDLILDKENKLKIINALNKLNLKYRQVVILRYYYDLPFKDIGEVLGISA</sequence>
<dbReference type="GO" id="GO:0003677">
    <property type="term" value="F:DNA binding"/>
    <property type="evidence" value="ECO:0007669"/>
    <property type="project" value="InterPro"/>
</dbReference>
<keyword evidence="2" id="KW-0805">Transcription regulation</keyword>
<dbReference type="Proteomes" id="UP000280960">
    <property type="component" value="Chromosome"/>
</dbReference>
<protein>
    <submittedName>
        <fullName evidence="7">RNA polymerase sigma factor</fullName>
    </submittedName>
</protein>
<keyword evidence="8" id="KW-1185">Reference proteome</keyword>